<protein>
    <submittedName>
        <fullName evidence="2">Uncharacterized protein</fullName>
    </submittedName>
</protein>
<dbReference type="AlphaFoldDB" id="A0A252A2Y8"/>
<sequence>MLHAEIFLSEPCGKGHSMVASFLWHSLVFCSFVNYSLLVLPPYGALITAARYDALPCLW</sequence>
<proteinExistence type="predicted"/>
<dbReference type="EMBL" id="JOMM01000054">
    <property type="protein sequence ID" value="OUI82889.1"/>
    <property type="molecule type" value="Genomic_DNA"/>
</dbReference>
<evidence type="ECO:0000313" key="3">
    <source>
        <dbReference type="Proteomes" id="UP000194565"/>
    </source>
</evidence>
<name>A0A252A2Y8_9PROT</name>
<gene>
    <name evidence="2" type="ORF">HC62_15570</name>
</gene>
<keyword evidence="1" id="KW-0472">Membrane</keyword>
<evidence type="ECO:0000313" key="2">
    <source>
        <dbReference type="EMBL" id="OUI82889.1"/>
    </source>
</evidence>
<keyword evidence="1" id="KW-0812">Transmembrane</keyword>
<keyword evidence="1" id="KW-1133">Transmembrane helix</keyword>
<evidence type="ECO:0000256" key="1">
    <source>
        <dbReference type="SAM" id="Phobius"/>
    </source>
</evidence>
<dbReference type="Proteomes" id="UP000194565">
    <property type="component" value="Unassembled WGS sequence"/>
</dbReference>
<feature type="transmembrane region" description="Helical" evidence="1">
    <location>
        <begin position="22"/>
        <end position="41"/>
    </location>
</feature>
<reference evidence="2 3" key="1">
    <citation type="submission" date="2014-06" db="EMBL/GenBank/DDBJ databases">
        <authorList>
            <person name="Ju J."/>
            <person name="Zhang J."/>
        </authorList>
    </citation>
    <scope>NUCLEOTIDE SEQUENCE [LARGE SCALE GENOMIC DNA]</scope>
    <source>
        <strain evidence="2">DmW_042</strain>
    </source>
</reference>
<accession>A0A252A2Y8</accession>
<organism evidence="2 3">
    <name type="scientific">Acetobacter tropicalis</name>
    <dbReference type="NCBI Taxonomy" id="104102"/>
    <lineage>
        <taxon>Bacteria</taxon>
        <taxon>Pseudomonadati</taxon>
        <taxon>Pseudomonadota</taxon>
        <taxon>Alphaproteobacteria</taxon>
        <taxon>Acetobacterales</taxon>
        <taxon>Acetobacteraceae</taxon>
        <taxon>Acetobacter</taxon>
    </lineage>
</organism>
<comment type="caution">
    <text evidence="2">The sequence shown here is derived from an EMBL/GenBank/DDBJ whole genome shotgun (WGS) entry which is preliminary data.</text>
</comment>